<dbReference type="AlphaFoldDB" id="A0AAD3CVF6"/>
<dbReference type="GO" id="GO:0042500">
    <property type="term" value="F:aspartic endopeptidase activity, intramembrane cleaving"/>
    <property type="evidence" value="ECO:0007669"/>
    <property type="project" value="InterPro"/>
</dbReference>
<evidence type="ECO:0000256" key="3">
    <source>
        <dbReference type="SAM" id="SignalP"/>
    </source>
</evidence>
<dbReference type="PANTHER" id="PTHR12174:SF75">
    <property type="entry name" value="SIGNAL PEPTIDE PEPTIDASE-LIKE 2"/>
    <property type="match status" value="1"/>
</dbReference>
<keyword evidence="2" id="KW-1133">Transmembrane helix</keyword>
<feature type="transmembrane region" description="Helical" evidence="2">
    <location>
        <begin position="577"/>
        <end position="599"/>
    </location>
</feature>
<comment type="caution">
    <text evidence="5">The sequence shown here is derived from an EMBL/GenBank/DDBJ whole genome shotgun (WGS) entry which is preliminary data.</text>
</comment>
<dbReference type="EMBL" id="BLLK01000046">
    <property type="protein sequence ID" value="GFH52961.1"/>
    <property type="molecule type" value="Genomic_DNA"/>
</dbReference>
<feature type="transmembrane region" description="Helical" evidence="2">
    <location>
        <begin position="765"/>
        <end position="783"/>
    </location>
</feature>
<dbReference type="PANTHER" id="PTHR12174">
    <property type="entry name" value="SIGNAL PEPTIDE PEPTIDASE"/>
    <property type="match status" value="1"/>
</dbReference>
<evidence type="ECO:0000256" key="2">
    <source>
        <dbReference type="SAM" id="Phobius"/>
    </source>
</evidence>
<feature type="domain" description="PA" evidence="4">
    <location>
        <begin position="110"/>
        <end position="151"/>
    </location>
</feature>
<feature type="chain" id="PRO_5041940467" description="PA domain-containing protein" evidence="3">
    <location>
        <begin position="26"/>
        <end position="857"/>
    </location>
</feature>
<dbReference type="Gene3D" id="3.50.30.30">
    <property type="match status" value="1"/>
</dbReference>
<sequence>MKRCRRISILLFLLQVQVLVQKCNGLKFPDTVIEILQPQLSTTSTQMIYAAQSAIGDAKLHFGRPSNSQNKAMRLILAPESNPYMCDLQLHSSMSAEETNTSFTDYGGSYFDNAIALIPRGKCSFEKKIFLAQDLGAKHVVIYDTLASRYQGSNSASEIEYDCNNGGALIPESELYITSKTNGWEYDTRNDNLLSGTKQEGNLCAIYNDLDAESPDDLFENKCESKKCVTTALREERTSNTTTISMIEACCAWDLFHRMGEDKQVNYEVQISSSFVNIAEGEKLLEALIENQFLEGIIYLRWYPVVNLSKILVIFIAVGTICMTSWFSSKIFRSVRHQLETAPLELPEEEEALPVDEVRAANARDDDRESNDNNVDGNVGDGIDGDEIVNESGHQDVDRLEMNSAHNESNHDRIQDEAPVREENDIGRFDIDMEDNDNDRDHDHDDQNQNQNQNDGAVRFLWRRRRHAISISLRRLVFCMIMFGLVFVLLERLAEIMVICYGLLGAMLMSYTIVYPTLRFFVDRIPPLQGLRKSICGTPLGCSFDYIDLVSISFSLITCGVWLFFLFAKHLSQWHPFFWIVQNAINASMCITLFCILRLASIKIPMFFYSIGFVYNLAMLIYDYLAKYSPSYYDGQDRTQDYLYCEKYPDDYYHSSCGHSAMPIIFYIPRINDYRGGRDAIGLFQVLLPCLLSGFMARYDASKHIARAVSVRERAGRRNIRDVKTLFPMQKPLLKRTFAGYNYQIVLGYAVSLFLDVLLEAMGDYDFPVMLFIIVLCLGPVLIKAVKKEEMSSLWGGPRRIRFADRISYLVMQRGAVGSIGIRDDEGDDLGTIETRSIISADSDMSSSNGEEISQLR</sequence>
<dbReference type="Proteomes" id="UP001054902">
    <property type="component" value="Unassembled WGS sequence"/>
</dbReference>
<gene>
    <name evidence="5" type="ORF">CTEN210_09437</name>
</gene>
<dbReference type="InterPro" id="IPR046450">
    <property type="entry name" value="PA_dom_sf"/>
</dbReference>
<dbReference type="GO" id="GO:0098553">
    <property type="term" value="C:lumenal side of endoplasmic reticulum membrane"/>
    <property type="evidence" value="ECO:0007669"/>
    <property type="project" value="TreeGrafter"/>
</dbReference>
<dbReference type="SUPFAM" id="SSF52025">
    <property type="entry name" value="PA domain"/>
    <property type="match status" value="1"/>
</dbReference>
<keyword evidence="3" id="KW-0732">Signal</keyword>
<evidence type="ECO:0000313" key="6">
    <source>
        <dbReference type="Proteomes" id="UP001054902"/>
    </source>
</evidence>
<feature type="compositionally biased region" description="Basic and acidic residues" evidence="1">
    <location>
        <begin position="361"/>
        <end position="371"/>
    </location>
</feature>
<feature type="region of interest" description="Disordered" evidence="1">
    <location>
        <begin position="405"/>
        <end position="453"/>
    </location>
</feature>
<reference evidence="5 6" key="1">
    <citation type="journal article" date="2021" name="Sci. Rep.">
        <title>The genome of the diatom Chaetoceros tenuissimus carries an ancient integrated fragment of an extant virus.</title>
        <authorList>
            <person name="Hongo Y."/>
            <person name="Kimura K."/>
            <person name="Takaki Y."/>
            <person name="Yoshida Y."/>
            <person name="Baba S."/>
            <person name="Kobayashi G."/>
            <person name="Nagasaki K."/>
            <person name="Hano T."/>
            <person name="Tomaru Y."/>
        </authorList>
    </citation>
    <scope>NUCLEOTIDE SEQUENCE [LARGE SCALE GENOMIC DNA]</scope>
    <source>
        <strain evidence="5 6">NIES-3715</strain>
    </source>
</reference>
<accession>A0AAD3CVF6</accession>
<organism evidence="5 6">
    <name type="scientific">Chaetoceros tenuissimus</name>
    <dbReference type="NCBI Taxonomy" id="426638"/>
    <lineage>
        <taxon>Eukaryota</taxon>
        <taxon>Sar</taxon>
        <taxon>Stramenopiles</taxon>
        <taxon>Ochrophyta</taxon>
        <taxon>Bacillariophyta</taxon>
        <taxon>Coscinodiscophyceae</taxon>
        <taxon>Chaetocerotophycidae</taxon>
        <taxon>Chaetocerotales</taxon>
        <taxon>Chaetocerotaceae</taxon>
        <taxon>Chaetoceros</taxon>
    </lineage>
</organism>
<dbReference type="GO" id="GO:0098554">
    <property type="term" value="C:cytoplasmic side of endoplasmic reticulum membrane"/>
    <property type="evidence" value="ECO:0007669"/>
    <property type="project" value="TreeGrafter"/>
</dbReference>
<dbReference type="GO" id="GO:0005765">
    <property type="term" value="C:lysosomal membrane"/>
    <property type="evidence" value="ECO:0007669"/>
    <property type="project" value="TreeGrafter"/>
</dbReference>
<feature type="signal peptide" evidence="3">
    <location>
        <begin position="1"/>
        <end position="25"/>
    </location>
</feature>
<feature type="transmembrane region" description="Helical" evidence="2">
    <location>
        <begin position="543"/>
        <end position="565"/>
    </location>
</feature>
<dbReference type="GO" id="GO:0030660">
    <property type="term" value="C:Golgi-associated vesicle membrane"/>
    <property type="evidence" value="ECO:0007669"/>
    <property type="project" value="TreeGrafter"/>
</dbReference>
<dbReference type="InterPro" id="IPR007369">
    <property type="entry name" value="Peptidase_A22B_SPP"/>
</dbReference>
<dbReference type="Pfam" id="PF02225">
    <property type="entry name" value="PA"/>
    <property type="match status" value="1"/>
</dbReference>
<feature type="transmembrane region" description="Helical" evidence="2">
    <location>
        <begin position="606"/>
        <end position="625"/>
    </location>
</feature>
<feature type="transmembrane region" description="Helical" evidence="2">
    <location>
        <begin position="680"/>
        <end position="697"/>
    </location>
</feature>
<evidence type="ECO:0000256" key="1">
    <source>
        <dbReference type="SAM" id="MobiDB-lite"/>
    </source>
</evidence>
<dbReference type="Pfam" id="PF04258">
    <property type="entry name" value="Peptidase_A22B"/>
    <property type="match status" value="1"/>
</dbReference>
<dbReference type="GO" id="GO:0033619">
    <property type="term" value="P:membrane protein proteolysis"/>
    <property type="evidence" value="ECO:0007669"/>
    <property type="project" value="TreeGrafter"/>
</dbReference>
<keyword evidence="2" id="KW-0812">Transmembrane</keyword>
<keyword evidence="2" id="KW-0472">Membrane</keyword>
<feature type="transmembrane region" description="Helical" evidence="2">
    <location>
        <begin position="496"/>
        <end position="522"/>
    </location>
</feature>
<dbReference type="InterPro" id="IPR003137">
    <property type="entry name" value="PA_domain"/>
</dbReference>
<keyword evidence="6" id="KW-1185">Reference proteome</keyword>
<protein>
    <recommendedName>
        <fullName evidence="4">PA domain-containing protein</fullName>
    </recommendedName>
</protein>
<feature type="transmembrane region" description="Helical" evidence="2">
    <location>
        <begin position="473"/>
        <end position="490"/>
    </location>
</feature>
<feature type="transmembrane region" description="Helical" evidence="2">
    <location>
        <begin position="738"/>
        <end position="759"/>
    </location>
</feature>
<proteinExistence type="predicted"/>
<evidence type="ECO:0000259" key="4">
    <source>
        <dbReference type="Pfam" id="PF02225"/>
    </source>
</evidence>
<name>A0AAD3CVF6_9STRA</name>
<feature type="transmembrane region" description="Helical" evidence="2">
    <location>
        <begin position="302"/>
        <end position="327"/>
    </location>
</feature>
<feature type="compositionally biased region" description="Basic and acidic residues" evidence="1">
    <location>
        <begin position="408"/>
        <end position="431"/>
    </location>
</feature>
<evidence type="ECO:0000313" key="5">
    <source>
        <dbReference type="EMBL" id="GFH52961.1"/>
    </source>
</evidence>
<feature type="region of interest" description="Disordered" evidence="1">
    <location>
        <begin position="361"/>
        <end position="390"/>
    </location>
</feature>